<evidence type="ECO:0000256" key="3">
    <source>
        <dbReference type="ARBA" id="ARBA00023002"/>
    </source>
</evidence>
<dbReference type="InterPro" id="IPR011603">
    <property type="entry name" value="2oxoglutarate_DH_E1"/>
</dbReference>
<dbReference type="Gene3D" id="1.10.287.1150">
    <property type="entry name" value="TPP helical domain"/>
    <property type="match status" value="1"/>
</dbReference>
<comment type="cofactor">
    <cofactor evidence="1">
        <name>thiamine diphosphate</name>
        <dbReference type="ChEBI" id="CHEBI:58937"/>
    </cofactor>
</comment>
<evidence type="ECO:0000256" key="1">
    <source>
        <dbReference type="ARBA" id="ARBA00001964"/>
    </source>
</evidence>
<dbReference type="Gene3D" id="3.40.50.970">
    <property type="match status" value="1"/>
</dbReference>
<proteinExistence type="predicted"/>
<dbReference type="Pfam" id="PF00676">
    <property type="entry name" value="E1_dh"/>
    <property type="match status" value="1"/>
</dbReference>
<dbReference type="FunFam" id="1.10.287.1150:FF:000004">
    <property type="entry name" value="2-oxoglutarate dehydrogenase E1 component"/>
    <property type="match status" value="1"/>
</dbReference>
<dbReference type="InterPro" id="IPR042179">
    <property type="entry name" value="KGD_C_sf"/>
</dbReference>
<protein>
    <recommendedName>
        <fullName evidence="2">oxoglutarate dehydrogenase (succinyl-transferring)</fullName>
        <ecNumber evidence="2">1.2.4.2</ecNumber>
    </recommendedName>
</protein>
<dbReference type="GO" id="GO:0006099">
    <property type="term" value="P:tricarboxylic acid cycle"/>
    <property type="evidence" value="ECO:0007669"/>
    <property type="project" value="TreeGrafter"/>
</dbReference>
<dbReference type="NCBIfam" id="NF006914">
    <property type="entry name" value="PRK09404.1"/>
    <property type="match status" value="1"/>
</dbReference>
<dbReference type="GO" id="GO:0045252">
    <property type="term" value="C:oxoglutarate dehydrogenase complex"/>
    <property type="evidence" value="ECO:0007669"/>
    <property type="project" value="TreeGrafter"/>
</dbReference>
<evidence type="ECO:0000256" key="5">
    <source>
        <dbReference type="ARBA" id="ARBA00023152"/>
    </source>
</evidence>
<dbReference type="GO" id="GO:0005829">
    <property type="term" value="C:cytosol"/>
    <property type="evidence" value="ECO:0007669"/>
    <property type="project" value="TreeGrafter"/>
</dbReference>
<dbReference type="GO" id="GO:0004591">
    <property type="term" value="F:oxoglutarate dehydrogenase (succinyl-transferring) activity"/>
    <property type="evidence" value="ECO:0007669"/>
    <property type="project" value="UniProtKB-EC"/>
</dbReference>
<evidence type="ECO:0000259" key="6">
    <source>
        <dbReference type="SMART" id="SM00861"/>
    </source>
</evidence>
<dbReference type="PIRSF" id="PIRSF000157">
    <property type="entry name" value="Oxoglu_dh_E1"/>
    <property type="match status" value="1"/>
</dbReference>
<dbReference type="InterPro" id="IPR029061">
    <property type="entry name" value="THDP-binding"/>
</dbReference>
<dbReference type="PANTHER" id="PTHR23152">
    <property type="entry name" value="2-OXOGLUTARATE DEHYDROGENASE"/>
    <property type="match status" value="1"/>
</dbReference>
<dbReference type="NCBIfam" id="NF008907">
    <property type="entry name" value="PRK12270.1"/>
    <property type="match status" value="1"/>
</dbReference>
<dbReference type="SUPFAM" id="SSF52518">
    <property type="entry name" value="Thiamin diphosphate-binding fold (THDP-binding)"/>
    <property type="match status" value="2"/>
</dbReference>
<dbReference type="FunFam" id="3.40.50.970:FF:000014">
    <property type="entry name" value="2-oxoglutarate dehydrogenase E1 component"/>
    <property type="match status" value="1"/>
</dbReference>
<dbReference type="Gene3D" id="3.40.50.11610">
    <property type="entry name" value="Multifunctional 2-oxoglutarate metabolism enzyme, C-terminal domain"/>
    <property type="match status" value="1"/>
</dbReference>
<reference evidence="7" key="1">
    <citation type="submission" date="2018-06" db="EMBL/GenBank/DDBJ databases">
        <authorList>
            <person name="Zhirakovskaya E."/>
        </authorList>
    </citation>
    <scope>NUCLEOTIDE SEQUENCE</scope>
</reference>
<dbReference type="InterPro" id="IPR032106">
    <property type="entry name" value="2-oxogl_dehyd_N"/>
</dbReference>
<keyword evidence="4" id="KW-0786">Thiamine pyrophosphate</keyword>
<dbReference type="InterPro" id="IPR001017">
    <property type="entry name" value="DH_E1"/>
</dbReference>
<keyword evidence="5" id="KW-0324">Glycolysis</keyword>
<dbReference type="Pfam" id="PF16870">
    <property type="entry name" value="OxoGdeHyase_C"/>
    <property type="match status" value="1"/>
</dbReference>
<sequence length="946" mass="106762">MDGITQPKSPMEFWEDSQLAGHNAAYLEDLYESFLSDPASVPDSWRTFFQTLPRVNGHGVEPSHSTIRETFRALTRTPYVQHHSGPAKPGARAHEEKQIRVLQLINAFRFRAHQIADIDPLNLRDRTMLTELTPEAHGLSKVDLDTLFDTGSLAIGEKASLREILSRLHAIYCGSVGAEYMHITETQEKRWIQERLERSAGHPALEAGQRRRILQRLTAAEGLERYLHTRYVGQKRFSLEGGEAMIPLLDELIRRGETHHMKEMIIGMAHRGRLNVLINVVGKTAAELFEEFEGKAGKDFNGSGDVKYHQGFSSDLRVGKGMVHLYLSFNPSHLEIVGPVVEGSVRARQERCGDEDGKQVVPVLIHGDAAFAGQGVVMETINMSQSRGFSTKGTVHIVVNNQIGFTTSNQLDARSTQYCTDIAKMVNAPIFHVNGEDPDAVIAVTRLAMDYRMNYHKDVVIDLVCYRRHGHSEADEPTATQPMMYKAIRDRLTTRAIYAERLVADGVCNTEEPKQMMDAYRDRLDHGETVVDELVSQEEAGYPWAVDWDPYLAQACTAFLDTSIPIDRIRGLWNGLDRLPNGFELNQNVAKIIHNRRKMAAGAMPIDWGFAETMAYASLVDEGYPVRLSGQDCGRGTFFHRHAVLRCQKDGSTYVPLRNVSDGQANFLVINSLLSEEAVLAFEYGYATTDPRTLVIWEAQFGDFANNAQVVIDQFISAGEQKWNRLCGLVMLLPHGMEGQGPEHSSARLERYMQLCAEHNMQVCVPTTPAQIFHLLRRQIMLECRKPLIVMSPKSLLRHRLAVSTLEDLSEGEFQPVLSEVDVMQEDAVRRIVLCCGKVYYELLEKRRELQIEDVALIRVERLYPFPEAELGKQLARYPNANEIVWCQEEPQNQGAWFSIQHHLNATLSDPTRLRYIGRPFSAAPAVGYAWLHLQAQHELISEALT</sequence>
<dbReference type="GO" id="GO:0030976">
    <property type="term" value="F:thiamine pyrophosphate binding"/>
    <property type="evidence" value="ECO:0007669"/>
    <property type="project" value="InterPro"/>
</dbReference>
<evidence type="ECO:0000256" key="2">
    <source>
        <dbReference type="ARBA" id="ARBA00012280"/>
    </source>
</evidence>
<dbReference type="InterPro" id="IPR031717">
    <property type="entry name" value="ODO-1/KGD_C"/>
</dbReference>
<dbReference type="InterPro" id="IPR005475">
    <property type="entry name" value="Transketolase-like_Pyr-bd"/>
</dbReference>
<dbReference type="PANTHER" id="PTHR23152:SF4">
    <property type="entry name" value="2-OXOADIPATE DEHYDROGENASE COMPLEX COMPONENT E1"/>
    <property type="match status" value="1"/>
</dbReference>
<dbReference type="Pfam" id="PF02779">
    <property type="entry name" value="Transket_pyr"/>
    <property type="match status" value="1"/>
</dbReference>
<dbReference type="Gene3D" id="3.40.50.12470">
    <property type="match status" value="1"/>
</dbReference>
<dbReference type="EMBL" id="UOFN01000080">
    <property type="protein sequence ID" value="VAW77684.1"/>
    <property type="molecule type" value="Genomic_DNA"/>
</dbReference>
<dbReference type="GO" id="GO:0006096">
    <property type="term" value="P:glycolytic process"/>
    <property type="evidence" value="ECO:0007669"/>
    <property type="project" value="UniProtKB-KW"/>
</dbReference>
<feature type="domain" description="Transketolase-like pyrimidine-binding" evidence="6">
    <location>
        <begin position="606"/>
        <end position="799"/>
    </location>
</feature>
<keyword evidence="3 7" id="KW-0560">Oxidoreductase</keyword>
<gene>
    <name evidence="7" type="ORF">MNBD_GAMMA15-1468</name>
</gene>
<accession>A0A3B0Z8F8</accession>
<evidence type="ECO:0000313" key="7">
    <source>
        <dbReference type="EMBL" id="VAW77684.1"/>
    </source>
</evidence>
<dbReference type="NCBIfam" id="TIGR00239">
    <property type="entry name" value="2oxo_dh_E1"/>
    <property type="match status" value="1"/>
</dbReference>
<dbReference type="SMART" id="SM00861">
    <property type="entry name" value="Transket_pyr"/>
    <property type="match status" value="1"/>
</dbReference>
<dbReference type="AlphaFoldDB" id="A0A3B0Z8F8"/>
<dbReference type="EC" id="1.2.4.2" evidence="2"/>
<dbReference type="Pfam" id="PF16078">
    <property type="entry name" value="2-oxogl_dehyd_N"/>
    <property type="match status" value="1"/>
</dbReference>
<organism evidence="7">
    <name type="scientific">hydrothermal vent metagenome</name>
    <dbReference type="NCBI Taxonomy" id="652676"/>
    <lineage>
        <taxon>unclassified sequences</taxon>
        <taxon>metagenomes</taxon>
        <taxon>ecological metagenomes</taxon>
    </lineage>
</organism>
<name>A0A3B0Z8F8_9ZZZZ</name>
<dbReference type="FunFam" id="3.40.50.12470:FF:000009">
    <property type="entry name" value="2-oxoglutarate dehydrogenase E1 component"/>
    <property type="match status" value="1"/>
</dbReference>
<evidence type="ECO:0000256" key="4">
    <source>
        <dbReference type="ARBA" id="ARBA00023052"/>
    </source>
</evidence>
<dbReference type="CDD" id="cd02016">
    <property type="entry name" value="TPP_E1_OGDC_like"/>
    <property type="match status" value="1"/>
</dbReference>